<evidence type="ECO:0000259" key="3">
    <source>
        <dbReference type="PROSITE" id="PS50158"/>
    </source>
</evidence>
<keyword evidence="1" id="KW-0863">Zinc-finger</keyword>
<dbReference type="EnsemblPlants" id="QL05p026561:mrna">
    <property type="protein sequence ID" value="QL05p026561:mrna"/>
    <property type="gene ID" value="QL05p026561"/>
</dbReference>
<reference evidence="4 5" key="1">
    <citation type="journal article" date="2016" name="G3 (Bethesda)">
        <title>First Draft Assembly and Annotation of the Genome of a California Endemic Oak Quercus lobata Nee (Fagaceae).</title>
        <authorList>
            <person name="Sork V.L."/>
            <person name="Fitz-Gibbon S.T."/>
            <person name="Puiu D."/>
            <person name="Crepeau M."/>
            <person name="Gugger P.F."/>
            <person name="Sherman R."/>
            <person name="Stevens K."/>
            <person name="Langley C.H."/>
            <person name="Pellegrini M."/>
            <person name="Salzberg S.L."/>
        </authorList>
    </citation>
    <scope>NUCLEOTIDE SEQUENCE [LARGE SCALE GENOMIC DNA]</scope>
    <source>
        <strain evidence="4 5">cv. SW786</strain>
    </source>
</reference>
<dbReference type="InParanoid" id="A0A7N2LPR7"/>
<dbReference type="EMBL" id="LRBV02000005">
    <property type="status" value="NOT_ANNOTATED_CDS"/>
    <property type="molecule type" value="Genomic_DNA"/>
</dbReference>
<evidence type="ECO:0000256" key="1">
    <source>
        <dbReference type="PROSITE-ProRule" id="PRU00047"/>
    </source>
</evidence>
<feature type="domain" description="CCHC-type" evidence="3">
    <location>
        <begin position="143"/>
        <end position="158"/>
    </location>
</feature>
<dbReference type="GO" id="GO:0003676">
    <property type="term" value="F:nucleic acid binding"/>
    <property type="evidence" value="ECO:0007669"/>
    <property type="project" value="InterPro"/>
</dbReference>
<dbReference type="InterPro" id="IPR040256">
    <property type="entry name" value="At4g02000-like"/>
</dbReference>
<feature type="compositionally biased region" description="Polar residues" evidence="2">
    <location>
        <begin position="199"/>
        <end position="215"/>
    </location>
</feature>
<name>A0A7N2LPR7_QUELO</name>
<keyword evidence="5" id="KW-1185">Reference proteome</keyword>
<organism evidence="4 5">
    <name type="scientific">Quercus lobata</name>
    <name type="common">Valley oak</name>
    <dbReference type="NCBI Taxonomy" id="97700"/>
    <lineage>
        <taxon>Eukaryota</taxon>
        <taxon>Viridiplantae</taxon>
        <taxon>Streptophyta</taxon>
        <taxon>Embryophyta</taxon>
        <taxon>Tracheophyta</taxon>
        <taxon>Spermatophyta</taxon>
        <taxon>Magnoliopsida</taxon>
        <taxon>eudicotyledons</taxon>
        <taxon>Gunneridae</taxon>
        <taxon>Pentapetalae</taxon>
        <taxon>rosids</taxon>
        <taxon>fabids</taxon>
        <taxon>Fagales</taxon>
        <taxon>Fagaceae</taxon>
        <taxon>Quercus</taxon>
    </lineage>
</organism>
<keyword evidence="1" id="KW-0862">Zinc</keyword>
<dbReference type="PANTHER" id="PTHR31286">
    <property type="entry name" value="GLYCINE-RICH CELL WALL STRUCTURAL PROTEIN 1.8-LIKE"/>
    <property type="match status" value="1"/>
</dbReference>
<evidence type="ECO:0000313" key="4">
    <source>
        <dbReference type="EnsemblPlants" id="QL05p026561:mrna"/>
    </source>
</evidence>
<dbReference type="PANTHER" id="PTHR31286:SF167">
    <property type="entry name" value="OS09G0268800 PROTEIN"/>
    <property type="match status" value="1"/>
</dbReference>
<dbReference type="InterPro" id="IPR025836">
    <property type="entry name" value="Zn_knuckle_CX2CX4HX4C"/>
</dbReference>
<reference evidence="4" key="2">
    <citation type="submission" date="2021-01" db="UniProtKB">
        <authorList>
            <consortium name="EnsemblPlants"/>
        </authorList>
    </citation>
    <scope>IDENTIFICATION</scope>
</reference>
<dbReference type="InterPro" id="IPR001878">
    <property type="entry name" value="Znf_CCHC"/>
</dbReference>
<proteinExistence type="predicted"/>
<dbReference type="AlphaFoldDB" id="A0A7N2LPR7"/>
<accession>A0A7N2LPR7</accession>
<feature type="region of interest" description="Disordered" evidence="2">
    <location>
        <begin position="189"/>
        <end position="215"/>
    </location>
</feature>
<dbReference type="Proteomes" id="UP000594261">
    <property type="component" value="Chromosome 5"/>
</dbReference>
<evidence type="ECO:0000313" key="5">
    <source>
        <dbReference type="Proteomes" id="UP000594261"/>
    </source>
</evidence>
<keyword evidence="1" id="KW-0479">Metal-binding</keyword>
<dbReference type="Pfam" id="PF14392">
    <property type="entry name" value="zf-CCHC_4"/>
    <property type="match status" value="1"/>
</dbReference>
<evidence type="ECO:0000256" key="2">
    <source>
        <dbReference type="SAM" id="MobiDB-lite"/>
    </source>
</evidence>
<feature type="compositionally biased region" description="Polar residues" evidence="2">
    <location>
        <begin position="286"/>
        <end position="298"/>
    </location>
</feature>
<sequence length="306" mass="34396">MEKEEEDEGIKLDVNNTKAAKEVGKNCVVMKIMAHKSISLDALRKNMRMLWKPNKSIQISEVEEDLFLVEFGDSWDKKKSIGAKLGEVLDVDVQDAGVQWGRCLRVRVHLSVTKKLVQGKKITVEGGESRWVNFKYERLPNFCYQCGLLSHALKDCPDQGKCINQSENEGLQYGAWLRGEIMRRYMHKSPKAGMGRGPNSGSSQWNADGNPGRRSTMNRTYEVLVEAGGDHEVGLSCIEQCSLTQTKAKDRDSGRATESSHENGRVNRLMEKQDGKKMEVERKASDQSNVQTKNVESTQGEKAKIT</sequence>
<dbReference type="Gramene" id="QL05p026561:mrna">
    <property type="protein sequence ID" value="QL05p026561:mrna"/>
    <property type="gene ID" value="QL05p026561"/>
</dbReference>
<feature type="region of interest" description="Disordered" evidence="2">
    <location>
        <begin position="246"/>
        <end position="306"/>
    </location>
</feature>
<protein>
    <recommendedName>
        <fullName evidence="3">CCHC-type domain-containing protein</fullName>
    </recommendedName>
</protein>
<dbReference type="GO" id="GO:0008270">
    <property type="term" value="F:zinc ion binding"/>
    <property type="evidence" value="ECO:0007669"/>
    <property type="project" value="UniProtKB-KW"/>
</dbReference>
<feature type="compositionally biased region" description="Basic and acidic residues" evidence="2">
    <location>
        <begin position="247"/>
        <end position="285"/>
    </location>
</feature>
<dbReference type="PROSITE" id="PS50158">
    <property type="entry name" value="ZF_CCHC"/>
    <property type="match status" value="1"/>
</dbReference>